<organism evidence="12 13">
    <name type="scientific">Hericium alpestre</name>
    <dbReference type="NCBI Taxonomy" id="135208"/>
    <lineage>
        <taxon>Eukaryota</taxon>
        <taxon>Fungi</taxon>
        <taxon>Dikarya</taxon>
        <taxon>Basidiomycota</taxon>
        <taxon>Agaricomycotina</taxon>
        <taxon>Agaricomycetes</taxon>
        <taxon>Russulales</taxon>
        <taxon>Hericiaceae</taxon>
        <taxon>Hericium</taxon>
    </lineage>
</organism>
<dbReference type="Gene3D" id="3.40.1190.20">
    <property type="match status" value="1"/>
</dbReference>
<dbReference type="AlphaFoldDB" id="A0A4Y9ZK12"/>
<dbReference type="SUPFAM" id="SSF53613">
    <property type="entry name" value="Ribokinase-like"/>
    <property type="match status" value="1"/>
</dbReference>
<dbReference type="EC" id="2.7.1.20" evidence="4 10"/>
<dbReference type="InterPro" id="IPR001805">
    <property type="entry name" value="Adenokinase"/>
</dbReference>
<keyword evidence="5 10" id="KW-0808">Transferase</keyword>
<keyword evidence="7 10" id="KW-0547">Nucleotide-binding</keyword>
<keyword evidence="9 10" id="KW-0067">ATP-binding</keyword>
<dbReference type="PRINTS" id="PR00989">
    <property type="entry name" value="ADENOKINASE"/>
</dbReference>
<protein>
    <recommendedName>
        <fullName evidence="4 10">Adenosine kinase</fullName>
        <shortName evidence="10">AK</shortName>
        <ecNumber evidence="4 10">2.7.1.20</ecNumber>
    </recommendedName>
    <alternativeName>
        <fullName evidence="10">Adenosine 5'-phosphotransferase</fullName>
    </alternativeName>
</protein>
<proteinExistence type="inferred from homology"/>
<evidence type="ECO:0000256" key="1">
    <source>
        <dbReference type="ARBA" id="ARBA00001946"/>
    </source>
</evidence>
<dbReference type="GO" id="GO:0006144">
    <property type="term" value="P:purine nucleobase metabolic process"/>
    <property type="evidence" value="ECO:0007669"/>
    <property type="project" value="TreeGrafter"/>
</dbReference>
<evidence type="ECO:0000256" key="9">
    <source>
        <dbReference type="ARBA" id="ARBA00022840"/>
    </source>
</evidence>
<comment type="catalytic activity">
    <reaction evidence="10">
        <text>adenosine + ATP = AMP + ADP + H(+)</text>
        <dbReference type="Rhea" id="RHEA:20824"/>
        <dbReference type="ChEBI" id="CHEBI:15378"/>
        <dbReference type="ChEBI" id="CHEBI:16335"/>
        <dbReference type="ChEBI" id="CHEBI:30616"/>
        <dbReference type="ChEBI" id="CHEBI:456215"/>
        <dbReference type="ChEBI" id="CHEBI:456216"/>
        <dbReference type="EC" id="2.7.1.20"/>
    </reaction>
</comment>
<dbReference type="Proteomes" id="UP000298061">
    <property type="component" value="Unassembled WGS sequence"/>
</dbReference>
<keyword evidence="6 10" id="KW-0660">Purine salvage</keyword>
<comment type="function">
    <text evidence="10">ATP dependent phosphorylation of adenosine and other related nucleoside analogs to monophosphate derivatives.</text>
</comment>
<dbReference type="GO" id="GO:0004001">
    <property type="term" value="F:adenosine kinase activity"/>
    <property type="evidence" value="ECO:0007669"/>
    <property type="project" value="UniProtKB-UniRule"/>
</dbReference>
<comment type="pathway">
    <text evidence="2 10">Purine metabolism; AMP biosynthesis via salvage pathway; AMP from adenosine: step 1/1.</text>
</comment>
<dbReference type="GO" id="GO:0006166">
    <property type="term" value="P:purine ribonucleoside salvage"/>
    <property type="evidence" value="ECO:0007669"/>
    <property type="project" value="UniProtKB-KW"/>
</dbReference>
<evidence type="ECO:0000313" key="13">
    <source>
        <dbReference type="Proteomes" id="UP000298061"/>
    </source>
</evidence>
<keyword evidence="13" id="KW-1185">Reference proteome</keyword>
<comment type="cofactor">
    <cofactor evidence="1 10">
        <name>Mg(2+)</name>
        <dbReference type="ChEBI" id="CHEBI:18420"/>
    </cofactor>
</comment>
<name>A0A4Y9ZK12_9AGAM</name>
<evidence type="ECO:0000256" key="8">
    <source>
        <dbReference type="ARBA" id="ARBA00022777"/>
    </source>
</evidence>
<evidence type="ECO:0000259" key="11">
    <source>
        <dbReference type="Pfam" id="PF00294"/>
    </source>
</evidence>
<dbReference type="PANTHER" id="PTHR45769:SF3">
    <property type="entry name" value="ADENOSINE KINASE"/>
    <property type="match status" value="1"/>
</dbReference>
<dbReference type="GO" id="GO:0044209">
    <property type="term" value="P:AMP salvage"/>
    <property type="evidence" value="ECO:0007669"/>
    <property type="project" value="UniProtKB-UniRule"/>
</dbReference>
<dbReference type="CDD" id="cd01168">
    <property type="entry name" value="adenosine_kinase"/>
    <property type="match status" value="1"/>
</dbReference>
<evidence type="ECO:0000313" key="12">
    <source>
        <dbReference type="EMBL" id="TFY74367.1"/>
    </source>
</evidence>
<evidence type="ECO:0000256" key="6">
    <source>
        <dbReference type="ARBA" id="ARBA00022726"/>
    </source>
</evidence>
<evidence type="ECO:0000256" key="4">
    <source>
        <dbReference type="ARBA" id="ARBA00012119"/>
    </source>
</evidence>
<evidence type="ECO:0000256" key="5">
    <source>
        <dbReference type="ARBA" id="ARBA00022679"/>
    </source>
</evidence>
<dbReference type="GO" id="GO:0005634">
    <property type="term" value="C:nucleus"/>
    <property type="evidence" value="ECO:0007669"/>
    <property type="project" value="TreeGrafter"/>
</dbReference>
<dbReference type="UniPathway" id="UPA00588">
    <property type="reaction ID" value="UER00659"/>
</dbReference>
<dbReference type="GO" id="GO:0005829">
    <property type="term" value="C:cytosol"/>
    <property type="evidence" value="ECO:0007669"/>
    <property type="project" value="TreeGrafter"/>
</dbReference>
<accession>A0A4Y9ZK12</accession>
<dbReference type="OrthoDB" id="432447at2759"/>
<dbReference type="EMBL" id="SFCI01002127">
    <property type="protein sequence ID" value="TFY74367.1"/>
    <property type="molecule type" value="Genomic_DNA"/>
</dbReference>
<dbReference type="PANTHER" id="PTHR45769">
    <property type="entry name" value="ADENOSINE KINASE"/>
    <property type="match status" value="1"/>
</dbReference>
<evidence type="ECO:0000256" key="3">
    <source>
        <dbReference type="ARBA" id="ARBA00010688"/>
    </source>
</evidence>
<comment type="caution">
    <text evidence="12">The sequence shown here is derived from an EMBL/GenBank/DDBJ whole genome shotgun (WGS) entry which is preliminary data.</text>
</comment>
<dbReference type="InterPro" id="IPR011611">
    <property type="entry name" value="PfkB_dom"/>
</dbReference>
<evidence type="ECO:0000256" key="2">
    <source>
        <dbReference type="ARBA" id="ARBA00004801"/>
    </source>
</evidence>
<comment type="similarity">
    <text evidence="3 10">Belongs to the carbohydrate kinase PfkB family.</text>
</comment>
<sequence>MSTQKYPLFCIGNPLLDIQVINGEDLLKKYNLKANDAILAEEKHLPLYDEIVKNHKVTYVAGGASQNAARGAAYVLPPNSVVYTGSVGDDDLADQLRAANKREGLQEAYQVQKGDQTGACAVIITDHHRSLVTTLRAAEKFDKAHLAKPEIAALVDAAKFYYVEGYFLTHGTESAVEIAKKAADAGKVRAHAPLRAVAHTPQVFAINLSAPFIPQFFKLQLEQLIPHCDIIIGNE</sequence>
<dbReference type="Pfam" id="PF00294">
    <property type="entry name" value="PfkB"/>
    <property type="match status" value="1"/>
</dbReference>
<gene>
    <name evidence="12" type="ORF">EWM64_g9645</name>
</gene>
<feature type="non-terminal residue" evidence="12">
    <location>
        <position position="235"/>
    </location>
</feature>
<keyword evidence="8 10" id="KW-0418">Kinase</keyword>
<evidence type="ECO:0000256" key="10">
    <source>
        <dbReference type="RuleBase" id="RU368116"/>
    </source>
</evidence>
<evidence type="ECO:0000256" key="7">
    <source>
        <dbReference type="ARBA" id="ARBA00022741"/>
    </source>
</evidence>
<reference evidence="12 13" key="1">
    <citation type="submission" date="2019-02" db="EMBL/GenBank/DDBJ databases">
        <title>Genome sequencing of the rare red list fungi Hericium alpestre (H. flagellum).</title>
        <authorList>
            <person name="Buettner E."/>
            <person name="Kellner H."/>
        </authorList>
    </citation>
    <scope>NUCLEOTIDE SEQUENCE [LARGE SCALE GENOMIC DNA]</scope>
    <source>
        <strain evidence="12 13">DSM 108284</strain>
    </source>
</reference>
<dbReference type="InterPro" id="IPR029056">
    <property type="entry name" value="Ribokinase-like"/>
</dbReference>
<dbReference type="STRING" id="135208.A0A4Y9ZK12"/>
<feature type="domain" description="Carbohydrate kinase PfkB" evidence="11">
    <location>
        <begin position="30"/>
        <end position="235"/>
    </location>
</feature>
<keyword evidence="10" id="KW-0460">Magnesium</keyword>
<dbReference type="GO" id="GO:0005524">
    <property type="term" value="F:ATP binding"/>
    <property type="evidence" value="ECO:0007669"/>
    <property type="project" value="UniProtKB-UniRule"/>
</dbReference>